<evidence type="ECO:0000313" key="2">
    <source>
        <dbReference type="Proteomes" id="UP000177817"/>
    </source>
</evidence>
<dbReference type="EMBL" id="MHKK01000003">
    <property type="protein sequence ID" value="OGY90625.1"/>
    <property type="molecule type" value="Genomic_DNA"/>
</dbReference>
<accession>A0A1G2BN96</accession>
<dbReference type="AlphaFoldDB" id="A0A1G2BN96"/>
<reference evidence="1 2" key="1">
    <citation type="journal article" date="2016" name="Nat. Commun.">
        <title>Thousands of microbial genomes shed light on interconnected biogeochemical processes in an aquifer system.</title>
        <authorList>
            <person name="Anantharaman K."/>
            <person name="Brown C.T."/>
            <person name="Hug L.A."/>
            <person name="Sharon I."/>
            <person name="Castelle C.J."/>
            <person name="Probst A.J."/>
            <person name="Thomas B.C."/>
            <person name="Singh A."/>
            <person name="Wilkins M.J."/>
            <person name="Karaoz U."/>
            <person name="Brodie E.L."/>
            <person name="Williams K.H."/>
            <person name="Hubbard S.S."/>
            <person name="Banfield J.F."/>
        </authorList>
    </citation>
    <scope>NUCLEOTIDE SEQUENCE [LARGE SCALE GENOMIC DNA]</scope>
</reference>
<dbReference type="Proteomes" id="UP000177817">
    <property type="component" value="Unassembled WGS sequence"/>
</dbReference>
<organism evidence="1 2">
    <name type="scientific">Candidatus Komeilibacteria bacterium RIFCSPHIGHO2_01_FULL_52_14</name>
    <dbReference type="NCBI Taxonomy" id="1798549"/>
    <lineage>
        <taxon>Bacteria</taxon>
        <taxon>Candidatus Komeiliibacteriota</taxon>
    </lineage>
</organism>
<evidence type="ECO:0000313" key="1">
    <source>
        <dbReference type="EMBL" id="OGY90625.1"/>
    </source>
</evidence>
<protein>
    <recommendedName>
        <fullName evidence="3">Baseplate protein J-like domain-containing protein</fullName>
    </recommendedName>
</protein>
<proteinExistence type="predicted"/>
<evidence type="ECO:0008006" key="3">
    <source>
        <dbReference type="Google" id="ProtNLM"/>
    </source>
</evidence>
<gene>
    <name evidence="1" type="ORF">A2677_00220</name>
</gene>
<name>A0A1G2BN96_9BACT</name>
<sequence>MRLSLRISLWMINVFVLIAAAALLFTIYLTVTQAKILVSGVRERFTTDGMANVVAADESGALKGDFIARTYRVDASMPVSQKVERTTKAGGTVTIKNNYTRDQSLVKTTRLLTNDGKIFRITQAVSIPANGKVDVYAEADQSGDEYLIGPSHFTIPGLWEGLQDSIFADSSQPMSYDRPSRALVTTDDVTKIKTALEEKARTKAVSELSSVILEPNRLNSSMLIVDLGTVKITPAVGTETDTLKAETDARVDAVIVTTEALDAAAKEIIAENLDNVNRFIELVPDATSYTVASFDKAAQHATIALTTSAWVRSTTAAPTVDVRSLAGRSKTQAQAILAQQGFADATVEITPRWLLWLPLLADHITVEVK</sequence>
<comment type="caution">
    <text evidence="1">The sequence shown here is derived from an EMBL/GenBank/DDBJ whole genome shotgun (WGS) entry which is preliminary data.</text>
</comment>